<keyword evidence="6 7" id="KW-0349">Heme</keyword>
<evidence type="ECO:0000256" key="4">
    <source>
        <dbReference type="ARBA" id="ARBA00023002"/>
    </source>
</evidence>
<evidence type="ECO:0000313" key="9">
    <source>
        <dbReference type="EMBL" id="KAK3677677.1"/>
    </source>
</evidence>
<evidence type="ECO:0000256" key="8">
    <source>
        <dbReference type="SAM" id="Coils"/>
    </source>
</evidence>
<evidence type="ECO:0000256" key="7">
    <source>
        <dbReference type="RuleBase" id="RU000461"/>
    </source>
</evidence>
<dbReference type="InterPro" id="IPR001128">
    <property type="entry name" value="Cyt_P450"/>
</dbReference>
<dbReference type="InterPro" id="IPR017972">
    <property type="entry name" value="Cyt_P450_CS"/>
</dbReference>
<dbReference type="InterPro" id="IPR002401">
    <property type="entry name" value="Cyt_P450_E_grp-I"/>
</dbReference>
<dbReference type="InterPro" id="IPR036396">
    <property type="entry name" value="Cyt_P450_sf"/>
</dbReference>
<dbReference type="GO" id="GO:0005506">
    <property type="term" value="F:iron ion binding"/>
    <property type="evidence" value="ECO:0007669"/>
    <property type="project" value="InterPro"/>
</dbReference>
<dbReference type="PANTHER" id="PTHR24305:SF96">
    <property type="entry name" value="CYTOCHROME P450 MONOOXYGENASE STCB-RELATED"/>
    <property type="match status" value="1"/>
</dbReference>
<evidence type="ECO:0000313" key="10">
    <source>
        <dbReference type="Proteomes" id="UP001274830"/>
    </source>
</evidence>
<dbReference type="PANTHER" id="PTHR24305">
    <property type="entry name" value="CYTOCHROME P450"/>
    <property type="match status" value="1"/>
</dbReference>
<protein>
    <submittedName>
        <fullName evidence="9">Uncharacterized protein</fullName>
    </submittedName>
</protein>
<dbReference type="GO" id="GO:0016705">
    <property type="term" value="F:oxidoreductase activity, acting on paired donors, with incorporation or reduction of molecular oxygen"/>
    <property type="evidence" value="ECO:0007669"/>
    <property type="project" value="InterPro"/>
</dbReference>
<evidence type="ECO:0000256" key="2">
    <source>
        <dbReference type="ARBA" id="ARBA00010617"/>
    </source>
</evidence>
<evidence type="ECO:0000256" key="1">
    <source>
        <dbReference type="ARBA" id="ARBA00001971"/>
    </source>
</evidence>
<evidence type="ECO:0000256" key="6">
    <source>
        <dbReference type="PIRSR" id="PIRSR602401-1"/>
    </source>
</evidence>
<keyword evidence="4 7" id="KW-0560">Oxidoreductase</keyword>
<feature type="binding site" description="axial binding residue" evidence="6">
    <location>
        <position position="417"/>
    </location>
    <ligand>
        <name>heme</name>
        <dbReference type="ChEBI" id="CHEBI:30413"/>
    </ligand>
    <ligandPart>
        <name>Fe</name>
        <dbReference type="ChEBI" id="CHEBI:18248"/>
    </ligandPart>
</feature>
<feature type="coiled-coil region" evidence="8">
    <location>
        <begin position="293"/>
        <end position="320"/>
    </location>
</feature>
<evidence type="ECO:0000256" key="3">
    <source>
        <dbReference type="ARBA" id="ARBA00022723"/>
    </source>
</evidence>
<dbReference type="PRINTS" id="PR00463">
    <property type="entry name" value="EP450I"/>
</dbReference>
<name>A0AAE0WT80_9PEZI</name>
<comment type="similarity">
    <text evidence="2 7">Belongs to the cytochrome P450 family.</text>
</comment>
<dbReference type="SUPFAM" id="SSF48264">
    <property type="entry name" value="Cytochrome P450"/>
    <property type="match status" value="1"/>
</dbReference>
<reference evidence="9" key="1">
    <citation type="submission" date="2023-07" db="EMBL/GenBank/DDBJ databases">
        <title>Black Yeasts Isolated from many extreme environments.</title>
        <authorList>
            <person name="Coleine C."/>
            <person name="Stajich J.E."/>
            <person name="Selbmann L."/>
        </authorList>
    </citation>
    <scope>NUCLEOTIDE SEQUENCE</scope>
    <source>
        <strain evidence="9">CCFEE 5485</strain>
    </source>
</reference>
<dbReference type="InterPro" id="IPR050121">
    <property type="entry name" value="Cytochrome_P450_monoxygenase"/>
</dbReference>
<dbReference type="GO" id="GO:0004497">
    <property type="term" value="F:monooxygenase activity"/>
    <property type="evidence" value="ECO:0007669"/>
    <property type="project" value="UniProtKB-KW"/>
</dbReference>
<accession>A0AAE0WT80</accession>
<keyword evidence="10" id="KW-1185">Reference proteome</keyword>
<dbReference type="EMBL" id="JAUTXT010000006">
    <property type="protein sequence ID" value="KAK3677677.1"/>
    <property type="molecule type" value="Genomic_DNA"/>
</dbReference>
<dbReference type="Proteomes" id="UP001274830">
    <property type="component" value="Unassembled WGS sequence"/>
</dbReference>
<keyword evidence="3 6" id="KW-0479">Metal-binding</keyword>
<comment type="cofactor">
    <cofactor evidence="1 6">
        <name>heme</name>
        <dbReference type="ChEBI" id="CHEBI:30413"/>
    </cofactor>
</comment>
<evidence type="ECO:0000256" key="5">
    <source>
        <dbReference type="ARBA" id="ARBA00023004"/>
    </source>
</evidence>
<sequence>MGKSTLDPRGTQYCSDQTVIKRLRNPLRKVPGPWYAGWTNLPLKLAVISGRRIHHVHALHRKYGPLVRIAPNEIAVNDLKSFKQIHGISSGFCKDKWYASSVILDREGVFNMVDTKAHASRRRLLARPFSKTYLREHWEGEVRVKVSFAISAMSNELHSRGTTDVLKWWTLMASDISSQLMFGDSFHTLEHEYSKGKWYRKRALNSWGRLPPSSHPSFQGAFGNDMWLLDYGKAAVRNMKAAGGGKNVFANIMAEAEKGESIDDLDIQVEATNLIVAGTDTTAITLTYLVWAVMSHTQVRRQLEEEVRALSEDYKDVDLERLPYLNAVLDETLRLYGAAPGALPRAVPPSGATLNDCFLPGGTTVTTQSYSLHRDPNLFPSPEILMPERWTSKDQPYSISENGRAAYSPFGAGSRTCLGIHLAYLELRLAAVEFFRNVSHEAVLAPSATDACMEQENFFLIAPAGHKCEIALKQ</sequence>
<dbReference type="PRINTS" id="PR00385">
    <property type="entry name" value="P450"/>
</dbReference>
<proteinExistence type="inferred from homology"/>
<keyword evidence="8" id="KW-0175">Coiled coil</keyword>
<organism evidence="9 10">
    <name type="scientific">Recurvomyces mirabilis</name>
    <dbReference type="NCBI Taxonomy" id="574656"/>
    <lineage>
        <taxon>Eukaryota</taxon>
        <taxon>Fungi</taxon>
        <taxon>Dikarya</taxon>
        <taxon>Ascomycota</taxon>
        <taxon>Pezizomycotina</taxon>
        <taxon>Dothideomycetes</taxon>
        <taxon>Dothideomycetidae</taxon>
        <taxon>Mycosphaerellales</taxon>
        <taxon>Teratosphaeriaceae</taxon>
        <taxon>Recurvomyces</taxon>
    </lineage>
</organism>
<keyword evidence="5 6" id="KW-0408">Iron</keyword>
<comment type="caution">
    <text evidence="9">The sequence shown here is derived from an EMBL/GenBank/DDBJ whole genome shotgun (WGS) entry which is preliminary data.</text>
</comment>
<dbReference type="CDD" id="cd11059">
    <property type="entry name" value="CYP_fungal"/>
    <property type="match status" value="1"/>
</dbReference>
<dbReference type="Gene3D" id="1.10.630.10">
    <property type="entry name" value="Cytochrome P450"/>
    <property type="match status" value="1"/>
</dbReference>
<dbReference type="AlphaFoldDB" id="A0AAE0WT80"/>
<gene>
    <name evidence="9" type="ORF">LTR78_002527</name>
</gene>
<dbReference type="Pfam" id="PF00067">
    <property type="entry name" value="p450"/>
    <property type="match status" value="2"/>
</dbReference>
<dbReference type="PROSITE" id="PS00086">
    <property type="entry name" value="CYTOCHROME_P450"/>
    <property type="match status" value="1"/>
</dbReference>
<dbReference type="GO" id="GO:0020037">
    <property type="term" value="F:heme binding"/>
    <property type="evidence" value="ECO:0007669"/>
    <property type="project" value="InterPro"/>
</dbReference>
<keyword evidence="7" id="KW-0503">Monooxygenase</keyword>